<dbReference type="Proteomes" id="UP001178507">
    <property type="component" value="Unassembled WGS sequence"/>
</dbReference>
<organism evidence="2 3">
    <name type="scientific">Effrenium voratum</name>
    <dbReference type="NCBI Taxonomy" id="2562239"/>
    <lineage>
        <taxon>Eukaryota</taxon>
        <taxon>Sar</taxon>
        <taxon>Alveolata</taxon>
        <taxon>Dinophyceae</taxon>
        <taxon>Suessiales</taxon>
        <taxon>Symbiodiniaceae</taxon>
        <taxon>Effrenium</taxon>
    </lineage>
</organism>
<sequence>MEGAYPAEPMMYTQGAAPYSAQPMTYSAGPVTYSASPYAPSSAMPFAGAPGSLDHAQGKWFAPGEALPPGFVVTAHPEGHTAPAETHAMSDKARESFVVSSGLPMKTGTASSSKADSGYGWQRVAGYSAETKKSKKKKSSGCC</sequence>
<reference evidence="2" key="1">
    <citation type="submission" date="2023-08" db="EMBL/GenBank/DDBJ databases">
        <authorList>
            <person name="Chen Y."/>
            <person name="Shah S."/>
            <person name="Dougan E. K."/>
            <person name="Thang M."/>
            <person name="Chan C."/>
        </authorList>
    </citation>
    <scope>NUCLEOTIDE SEQUENCE</scope>
</reference>
<evidence type="ECO:0000313" key="3">
    <source>
        <dbReference type="Proteomes" id="UP001178507"/>
    </source>
</evidence>
<proteinExistence type="predicted"/>
<evidence type="ECO:0000313" key="2">
    <source>
        <dbReference type="EMBL" id="CAJ1400285.1"/>
    </source>
</evidence>
<accession>A0AA36J633</accession>
<dbReference type="AlphaFoldDB" id="A0AA36J633"/>
<evidence type="ECO:0000256" key="1">
    <source>
        <dbReference type="SAM" id="MobiDB-lite"/>
    </source>
</evidence>
<dbReference type="EMBL" id="CAUJNA010003367">
    <property type="protein sequence ID" value="CAJ1400285.1"/>
    <property type="molecule type" value="Genomic_DNA"/>
</dbReference>
<keyword evidence="3" id="KW-1185">Reference proteome</keyword>
<name>A0AA36J633_9DINO</name>
<feature type="region of interest" description="Disordered" evidence="1">
    <location>
        <begin position="76"/>
        <end position="95"/>
    </location>
</feature>
<gene>
    <name evidence="2" type="ORF">EVOR1521_LOCUS23658</name>
</gene>
<comment type="caution">
    <text evidence="2">The sequence shown here is derived from an EMBL/GenBank/DDBJ whole genome shotgun (WGS) entry which is preliminary data.</text>
</comment>
<protein>
    <submittedName>
        <fullName evidence="2">Uncharacterized protein</fullName>
    </submittedName>
</protein>